<evidence type="ECO:0000313" key="2">
    <source>
        <dbReference type="Ensembl" id="ENSCLMP00005004245.1"/>
    </source>
</evidence>
<dbReference type="Proteomes" id="UP000694565">
    <property type="component" value="Unplaced"/>
</dbReference>
<keyword evidence="3" id="KW-1185">Reference proteome</keyword>
<keyword evidence="1" id="KW-0732">Signal</keyword>
<feature type="signal peptide" evidence="1">
    <location>
        <begin position="1"/>
        <end position="19"/>
    </location>
</feature>
<reference evidence="2" key="2">
    <citation type="submission" date="2025-09" db="UniProtKB">
        <authorList>
            <consortium name="Ensembl"/>
        </authorList>
    </citation>
    <scope>IDENTIFICATION</scope>
</reference>
<dbReference type="AlphaFoldDB" id="A0A8C2WIJ7"/>
<feature type="chain" id="PRO_5034085200" description="Secreted protein" evidence="1">
    <location>
        <begin position="20"/>
        <end position="73"/>
    </location>
</feature>
<organism evidence="2 3">
    <name type="scientific">Cyclopterus lumpus</name>
    <name type="common">Lumpsucker</name>
    <dbReference type="NCBI Taxonomy" id="8103"/>
    <lineage>
        <taxon>Eukaryota</taxon>
        <taxon>Metazoa</taxon>
        <taxon>Chordata</taxon>
        <taxon>Craniata</taxon>
        <taxon>Vertebrata</taxon>
        <taxon>Euteleostomi</taxon>
        <taxon>Actinopterygii</taxon>
        <taxon>Neopterygii</taxon>
        <taxon>Teleostei</taxon>
        <taxon>Neoteleostei</taxon>
        <taxon>Acanthomorphata</taxon>
        <taxon>Eupercaria</taxon>
        <taxon>Perciformes</taxon>
        <taxon>Cottioidei</taxon>
        <taxon>Cottales</taxon>
        <taxon>Cyclopteridae</taxon>
        <taxon>Cyclopterus</taxon>
    </lineage>
</organism>
<sequence>MFCPVLNLWSLFFFQGTIQRKSGLKEKVRREDRRRDKPRVLSRWFASIFRLSSRTISISDFTERQFGIYNTFL</sequence>
<accession>A0A8C2WIJ7</accession>
<evidence type="ECO:0008006" key="4">
    <source>
        <dbReference type="Google" id="ProtNLM"/>
    </source>
</evidence>
<evidence type="ECO:0000256" key="1">
    <source>
        <dbReference type="SAM" id="SignalP"/>
    </source>
</evidence>
<reference evidence="2" key="1">
    <citation type="submission" date="2025-08" db="UniProtKB">
        <authorList>
            <consortium name="Ensembl"/>
        </authorList>
    </citation>
    <scope>IDENTIFICATION</scope>
</reference>
<evidence type="ECO:0000313" key="3">
    <source>
        <dbReference type="Proteomes" id="UP000694565"/>
    </source>
</evidence>
<dbReference type="Ensembl" id="ENSCLMT00005004585.1">
    <property type="protein sequence ID" value="ENSCLMP00005004245.1"/>
    <property type="gene ID" value="ENSCLMG00005002352.1"/>
</dbReference>
<name>A0A8C2WIJ7_CYCLU</name>
<protein>
    <recommendedName>
        <fullName evidence="4">Secreted protein</fullName>
    </recommendedName>
</protein>
<proteinExistence type="predicted"/>